<dbReference type="PANTHER" id="PTHR42792:SF2">
    <property type="entry name" value="FLAGELLIN"/>
    <property type="match status" value="1"/>
</dbReference>
<feature type="domain" description="Flagellin C-terminal" evidence="4">
    <location>
        <begin position="248"/>
        <end position="333"/>
    </location>
</feature>
<evidence type="ECO:0000259" key="4">
    <source>
        <dbReference type="Pfam" id="PF00700"/>
    </source>
</evidence>
<dbReference type="InterPro" id="IPR046358">
    <property type="entry name" value="Flagellin_C"/>
</dbReference>
<dbReference type="InterPro" id="IPR001492">
    <property type="entry name" value="Flagellin"/>
</dbReference>
<evidence type="ECO:0000256" key="3">
    <source>
        <dbReference type="ARBA" id="ARBA00023143"/>
    </source>
</evidence>
<dbReference type="EMBL" id="UOYO01000023">
    <property type="protein sequence ID" value="VAY87286.1"/>
    <property type="molecule type" value="Genomic_DNA"/>
</dbReference>
<dbReference type="GO" id="GO:0005198">
    <property type="term" value="F:structural molecule activity"/>
    <property type="evidence" value="ECO:0007669"/>
    <property type="project" value="InterPro"/>
</dbReference>
<keyword evidence="5" id="KW-0282">Flagellum</keyword>
<keyword evidence="3" id="KW-0975">Bacterial flagellum</keyword>
<dbReference type="Gene3D" id="6.10.10.10">
    <property type="entry name" value="Flagellar export chaperone, C-terminal domain"/>
    <property type="match status" value="1"/>
</dbReference>
<organism evidence="5">
    <name type="scientific">hydrothermal vent metagenome</name>
    <dbReference type="NCBI Taxonomy" id="652676"/>
    <lineage>
        <taxon>unclassified sequences</taxon>
        <taxon>metagenomes</taxon>
        <taxon>ecological metagenomes</taxon>
    </lineage>
</organism>
<evidence type="ECO:0000256" key="1">
    <source>
        <dbReference type="ARBA" id="ARBA00004365"/>
    </source>
</evidence>
<accession>A0A3B1DSM7</accession>
<dbReference type="PANTHER" id="PTHR42792">
    <property type="entry name" value="FLAGELLIN"/>
    <property type="match status" value="1"/>
</dbReference>
<protein>
    <submittedName>
        <fullName evidence="5">Flagellin</fullName>
    </submittedName>
</protein>
<dbReference type="Pfam" id="PF07196">
    <property type="entry name" value="Flagellin_IN"/>
    <property type="match status" value="1"/>
</dbReference>
<dbReference type="SUPFAM" id="SSF64518">
    <property type="entry name" value="Phase 1 flagellin"/>
    <property type="match status" value="1"/>
</dbReference>
<proteinExistence type="predicted"/>
<evidence type="ECO:0000256" key="2">
    <source>
        <dbReference type="ARBA" id="ARBA00022525"/>
    </source>
</evidence>
<gene>
    <name evidence="5" type="ORF">MNB_ARC-1_1121</name>
</gene>
<dbReference type="Pfam" id="PF00700">
    <property type="entry name" value="Flagellin_C"/>
    <property type="match status" value="1"/>
</dbReference>
<dbReference type="Gene3D" id="3.30.70.2120">
    <property type="match status" value="1"/>
</dbReference>
<name>A0A3B1DSM7_9ZZZZ</name>
<sequence length="334" mass="35517">MIKTNGVNDIDLEGIIISTSAGTGIGSLVDVINKHANELETRATSLVELSGSRRIQPTPTNDTVTNLKINGIVLGDINNILPNDNDAKLVAAINHVTSNTGVIASINSAGSLVLTTVDGRGIKISADKGLDILGIPKTKPNAGPQSYEYYGRLTIIRNDARDAIVRGIDLKTNKSIEASAIGFASNGNRFAPAETVINLRSVRGPFTVDQASAIGKHGSYESIDYKRTNEAGKMPTGVTTFVGAQAVIDIADTATKMLDKIRSDLGSVQIQLEATVNNISTTQTNVKFSESQIRDVDYSTEVSRYKKNSILAQAGNYALSQSNITAQSVLKLLQ</sequence>
<keyword evidence="5" id="KW-0966">Cell projection</keyword>
<dbReference type="AlphaFoldDB" id="A0A3B1DSM7"/>
<dbReference type="GO" id="GO:0009288">
    <property type="term" value="C:bacterial-type flagellum"/>
    <property type="evidence" value="ECO:0007669"/>
    <property type="project" value="UniProtKB-SubCell"/>
</dbReference>
<keyword evidence="2" id="KW-0964">Secreted</keyword>
<evidence type="ECO:0000313" key="5">
    <source>
        <dbReference type="EMBL" id="VAY87286.1"/>
    </source>
</evidence>
<reference evidence="5" key="1">
    <citation type="submission" date="2018-10" db="EMBL/GenBank/DDBJ databases">
        <authorList>
            <person name="Aoki K."/>
        </authorList>
    </citation>
    <scope>NUCLEOTIDE SEQUENCE</scope>
</reference>
<comment type="subcellular location">
    <subcellularLocation>
        <location evidence="1">Bacterial flagellum</location>
    </subcellularLocation>
</comment>
<dbReference type="InterPro" id="IPR010810">
    <property type="entry name" value="Flagellin_hook_IN_motif"/>
</dbReference>
<keyword evidence="5" id="KW-0969">Cilium</keyword>
<dbReference type="InterPro" id="IPR042187">
    <property type="entry name" value="Flagellin_C_sub2"/>
</dbReference>